<dbReference type="Proteomes" id="UP000256328">
    <property type="component" value="Unassembled WGS sequence"/>
</dbReference>
<feature type="transmembrane region" description="Helical" evidence="1">
    <location>
        <begin position="44"/>
        <end position="66"/>
    </location>
</feature>
<dbReference type="AlphaFoldDB" id="A0A3D8SNW9"/>
<comment type="caution">
    <text evidence="2">The sequence shown here is derived from an EMBL/GenBank/DDBJ whole genome shotgun (WGS) entry which is preliminary data.</text>
</comment>
<keyword evidence="1" id="KW-0472">Membrane</keyword>
<keyword evidence="3" id="KW-1185">Reference proteome</keyword>
<reference evidence="2 3" key="1">
    <citation type="journal article" date="2018" name="IMA Fungus">
        <title>IMA Genome-F 9: Draft genome sequence of Annulohypoxylon stygium, Aspergillus mulundensis, Berkeleyomyces basicola (syn. Thielaviopsis basicola), Ceratocystis smalleyi, two Cercospora beticola strains, Coleophoma cylindrospora, Fusarium fracticaudum, Phialophora cf. hyalina, and Morchella septimelata.</title>
        <authorList>
            <person name="Wingfield B.D."/>
            <person name="Bills G.F."/>
            <person name="Dong Y."/>
            <person name="Huang W."/>
            <person name="Nel W.J."/>
            <person name="Swalarsk-Parry B.S."/>
            <person name="Vaghefi N."/>
            <person name="Wilken P.M."/>
            <person name="An Z."/>
            <person name="de Beer Z.W."/>
            <person name="De Vos L."/>
            <person name="Chen L."/>
            <person name="Duong T.A."/>
            <person name="Gao Y."/>
            <person name="Hammerbacher A."/>
            <person name="Kikkert J.R."/>
            <person name="Li Y."/>
            <person name="Li H."/>
            <person name="Li K."/>
            <person name="Li Q."/>
            <person name="Liu X."/>
            <person name="Ma X."/>
            <person name="Naidoo K."/>
            <person name="Pethybridge S.J."/>
            <person name="Sun J."/>
            <person name="Steenkamp E.T."/>
            <person name="van der Nest M.A."/>
            <person name="van Wyk S."/>
            <person name="Wingfield M.J."/>
            <person name="Xiong C."/>
            <person name="Yue Q."/>
            <person name="Zhang X."/>
        </authorList>
    </citation>
    <scope>NUCLEOTIDE SEQUENCE [LARGE SCALE GENOMIC DNA]</scope>
    <source>
        <strain evidence="2 3">BP5796</strain>
    </source>
</reference>
<sequence length="537" mass="61781">MIGTSRIEYIFIQTCIIGLHYLAPLCVLYCICIFGLYGTKAFTFRFPLIIEIIAIAETLFYLLVFLPYRAYLQREAIHPPPPSREERQELFQLCNDNISDPEAYLRKWFLGAHLEDIHRENLKEFFLWAFFNRDGPPGEDEDELNGYVHATEKLLGRDLEEGWGKAKCLRLTLDKAEMLHRSLVWYFCVGFVDFLTYVRLLSHGFHFHRTSLSRFFTLFPFRPITLLTKHRSPAKYTSYWHRPHTSTSKLPVVFIHGIGIGLYPYTKFANELNSLAGLETSDPDEQVGILLIEIMPVSFRLTHPALTREELCVEIDQILNAHFGPEQKVVLVSHSYGTVITTHLLKDPRISSRIGPVVLIDPVSILLHLPDVAYNFTRRKPLRANEHQLYYFASMDMGVAHTLARRFFWNENVLWKKDLQGHKFTVSLGGRDLIVNTEAVGEYLSSPEEGQLIELADDDVPAITRPALIGEGEEDGRRSSEGTLVDEGGAAEWKNRVWKGHGTDILYFENLDHAQVFDKPATRRRIIDVIRTYCADH</sequence>
<dbReference type="InterPro" id="IPR029058">
    <property type="entry name" value="AB_hydrolase_fold"/>
</dbReference>
<evidence type="ECO:0000313" key="2">
    <source>
        <dbReference type="EMBL" id="RDW87488.1"/>
    </source>
</evidence>
<dbReference type="OrthoDB" id="6431331at2759"/>
<keyword evidence="1" id="KW-1133">Transmembrane helix</keyword>
<gene>
    <name evidence="2" type="ORF">BP5796_03182</name>
</gene>
<name>A0A3D8SNW9_9HELO</name>
<feature type="transmembrane region" description="Helical" evidence="1">
    <location>
        <begin position="9"/>
        <end position="38"/>
    </location>
</feature>
<accession>A0A3D8SNW9</accession>
<evidence type="ECO:0000313" key="3">
    <source>
        <dbReference type="Proteomes" id="UP000256328"/>
    </source>
</evidence>
<dbReference type="PANTHER" id="PTHR37471:SF1">
    <property type="entry name" value="AB HYDROLASE-1 DOMAIN-CONTAINING PROTEIN"/>
    <property type="match status" value="1"/>
</dbReference>
<organism evidence="2 3">
    <name type="scientific">Coleophoma crateriformis</name>
    <dbReference type="NCBI Taxonomy" id="565419"/>
    <lineage>
        <taxon>Eukaryota</taxon>
        <taxon>Fungi</taxon>
        <taxon>Dikarya</taxon>
        <taxon>Ascomycota</taxon>
        <taxon>Pezizomycotina</taxon>
        <taxon>Leotiomycetes</taxon>
        <taxon>Helotiales</taxon>
        <taxon>Dermateaceae</taxon>
        <taxon>Coleophoma</taxon>
    </lineage>
</organism>
<dbReference type="PANTHER" id="PTHR37471">
    <property type="entry name" value="UNNAMED PRODUCT"/>
    <property type="match status" value="1"/>
</dbReference>
<evidence type="ECO:0008006" key="4">
    <source>
        <dbReference type="Google" id="ProtNLM"/>
    </source>
</evidence>
<dbReference type="Gene3D" id="3.40.50.1820">
    <property type="entry name" value="alpha/beta hydrolase"/>
    <property type="match status" value="1"/>
</dbReference>
<evidence type="ECO:0000256" key="1">
    <source>
        <dbReference type="SAM" id="Phobius"/>
    </source>
</evidence>
<protein>
    <recommendedName>
        <fullName evidence="4">AB hydrolase-1 domain-containing protein</fullName>
    </recommendedName>
</protein>
<keyword evidence="1" id="KW-0812">Transmembrane</keyword>
<feature type="transmembrane region" description="Helical" evidence="1">
    <location>
        <begin position="183"/>
        <end position="202"/>
    </location>
</feature>
<dbReference type="EMBL" id="PDLN01000004">
    <property type="protein sequence ID" value="RDW87488.1"/>
    <property type="molecule type" value="Genomic_DNA"/>
</dbReference>
<dbReference type="SUPFAM" id="SSF53474">
    <property type="entry name" value="alpha/beta-Hydrolases"/>
    <property type="match status" value="1"/>
</dbReference>
<proteinExistence type="predicted"/>